<dbReference type="GO" id="GO:0000908">
    <property type="term" value="F:taurine dioxygenase activity"/>
    <property type="evidence" value="ECO:0007669"/>
    <property type="project" value="UniProtKB-EC"/>
</dbReference>
<comment type="similarity">
    <text evidence="1">Belongs to the TfdA dioxygenase family.</text>
</comment>
<feature type="domain" description="TauD/TfdA-like" evidence="6">
    <location>
        <begin position="12"/>
        <end position="274"/>
    </location>
</feature>
<dbReference type="PANTHER" id="PTHR30468">
    <property type="entry name" value="ALPHA-KETOGLUTARATE-DEPENDENT SULFONATE DIOXYGENASE"/>
    <property type="match status" value="1"/>
</dbReference>
<reference evidence="7" key="1">
    <citation type="submission" date="2016-09" db="EMBL/GenBank/DDBJ databases">
        <authorList>
            <person name="Capua I."/>
            <person name="De Benedictis P."/>
            <person name="Joannis T."/>
            <person name="Lombin L.H."/>
            <person name="Cattoli G."/>
        </authorList>
    </citation>
    <scope>NUCLEOTIDE SEQUENCE</scope>
    <source>
        <strain evidence="7">B9</strain>
    </source>
</reference>
<organism evidence="7">
    <name type="scientific">Cupriavidus necator</name>
    <name type="common">Alcaligenes eutrophus</name>
    <name type="synonym">Ralstonia eutropha</name>
    <dbReference type="NCBI Taxonomy" id="106590"/>
    <lineage>
        <taxon>Bacteria</taxon>
        <taxon>Pseudomonadati</taxon>
        <taxon>Pseudomonadota</taxon>
        <taxon>Betaproteobacteria</taxon>
        <taxon>Burkholderiales</taxon>
        <taxon>Burkholderiaceae</taxon>
        <taxon>Cupriavidus</taxon>
    </lineage>
</organism>
<dbReference type="Gene3D" id="3.60.130.10">
    <property type="entry name" value="Clavaminate synthase-like"/>
    <property type="match status" value="1"/>
</dbReference>
<dbReference type="PANTHER" id="PTHR30468:SF1">
    <property type="entry name" value="ALPHA-KETOGLUTARATE-DEPENDENT SULFONATE DIOXYGENASE"/>
    <property type="match status" value="1"/>
</dbReference>
<proteinExistence type="inferred from homology"/>
<dbReference type="InterPro" id="IPR051323">
    <property type="entry name" value="AtsK-like"/>
</dbReference>
<dbReference type="EC" id="1.14.11.17" evidence="7"/>
<evidence type="ECO:0000313" key="7">
    <source>
        <dbReference type="EMBL" id="SCU75053.1"/>
    </source>
</evidence>
<dbReference type="EMBL" id="FMSH01000136">
    <property type="protein sequence ID" value="SCU75053.1"/>
    <property type="molecule type" value="Genomic_DNA"/>
</dbReference>
<name>A0A1K0JAS4_CUPNE</name>
<evidence type="ECO:0000256" key="4">
    <source>
        <dbReference type="ARBA" id="ARBA00023002"/>
    </source>
</evidence>
<protein>
    <submittedName>
        <fullName evidence="7">Alpha-ketoglutarate-dependent taurine dioxygenase</fullName>
        <ecNumber evidence="7">1.14.11.17</ecNumber>
    </submittedName>
</protein>
<accession>A0A1K0JAS4</accession>
<evidence type="ECO:0000256" key="3">
    <source>
        <dbReference type="ARBA" id="ARBA00022964"/>
    </source>
</evidence>
<gene>
    <name evidence="7" type="ORF">CNECB9_2200010</name>
</gene>
<dbReference type="InterPro" id="IPR042098">
    <property type="entry name" value="TauD-like_sf"/>
</dbReference>
<dbReference type="GO" id="GO:0005737">
    <property type="term" value="C:cytoplasm"/>
    <property type="evidence" value="ECO:0007669"/>
    <property type="project" value="TreeGrafter"/>
</dbReference>
<dbReference type="AlphaFoldDB" id="A0A1K0JAS4"/>
<keyword evidence="3 7" id="KW-0223">Dioxygenase</keyword>
<dbReference type="RefSeq" id="WP_340523114.1">
    <property type="nucleotide sequence ID" value="NZ_FMSH01000136.1"/>
</dbReference>
<keyword evidence="5" id="KW-0408">Iron</keyword>
<evidence type="ECO:0000259" key="6">
    <source>
        <dbReference type="Pfam" id="PF02668"/>
    </source>
</evidence>
<keyword evidence="4 7" id="KW-0560">Oxidoreductase</keyword>
<dbReference type="SUPFAM" id="SSF51197">
    <property type="entry name" value="Clavaminate synthase-like"/>
    <property type="match status" value="1"/>
</dbReference>
<sequence length="283" mass="31510">MAMQVLPQDAPCGALVRGLDLKQALTDAQVAEIRRHWLEHKVLAFTDQDLAIEDIERFASTIGPLGSDPYFTATPGHPHVAQVRRDADERTPIFAESWHSDWSFLAQPPAATVLYGNVIPPVGGDTLFADQYAAWDALPAELKSLVDGRQGVHSARRGYSRQGAYGEKDKGRSMAIRYSDSAMATQLHSIARKHPETERTALFVSMGYTIGIDGMSDEDAAPILRALFEHQARPEFVYRHRWSRGMLVVWDNRCVNHAATGGYDGYDRLLHRITVEERGDRAG</sequence>
<keyword evidence="2" id="KW-0479">Metal-binding</keyword>
<evidence type="ECO:0000256" key="2">
    <source>
        <dbReference type="ARBA" id="ARBA00022723"/>
    </source>
</evidence>
<dbReference type="InterPro" id="IPR003819">
    <property type="entry name" value="TauD/TfdA-like"/>
</dbReference>
<dbReference type="GO" id="GO:0046872">
    <property type="term" value="F:metal ion binding"/>
    <property type="evidence" value="ECO:0007669"/>
    <property type="project" value="UniProtKB-KW"/>
</dbReference>
<evidence type="ECO:0000256" key="5">
    <source>
        <dbReference type="ARBA" id="ARBA00023004"/>
    </source>
</evidence>
<evidence type="ECO:0000256" key="1">
    <source>
        <dbReference type="ARBA" id="ARBA00005896"/>
    </source>
</evidence>
<dbReference type="Pfam" id="PF02668">
    <property type="entry name" value="TauD"/>
    <property type="match status" value="1"/>
</dbReference>